<dbReference type="InterPro" id="IPR016059">
    <property type="entry name" value="DNA_ligase_ATP-dep_CS"/>
</dbReference>
<comment type="similarity">
    <text evidence="1 13">Belongs to the ATP-dependent DNA ligase family.</text>
</comment>
<evidence type="ECO:0000256" key="4">
    <source>
        <dbReference type="ARBA" id="ARBA00022705"/>
    </source>
</evidence>
<evidence type="ECO:0000256" key="9">
    <source>
        <dbReference type="ARBA" id="ARBA00023172"/>
    </source>
</evidence>
<evidence type="ECO:0000256" key="11">
    <source>
        <dbReference type="ARBA" id="ARBA00023306"/>
    </source>
</evidence>
<feature type="non-terminal residue" evidence="15">
    <location>
        <position position="306"/>
    </location>
</feature>
<evidence type="ECO:0000313" key="15">
    <source>
        <dbReference type="EMBL" id="NXJ46815.1"/>
    </source>
</evidence>
<dbReference type="SUPFAM" id="SSF56091">
    <property type="entry name" value="DNA ligase/mRNA capping enzyme, catalytic domain"/>
    <property type="match status" value="1"/>
</dbReference>
<dbReference type="SUPFAM" id="SSF50249">
    <property type="entry name" value="Nucleic acid-binding proteins"/>
    <property type="match status" value="1"/>
</dbReference>
<evidence type="ECO:0000313" key="16">
    <source>
        <dbReference type="Proteomes" id="UP000519115"/>
    </source>
</evidence>
<dbReference type="GO" id="GO:0006310">
    <property type="term" value="P:DNA recombination"/>
    <property type="evidence" value="ECO:0007669"/>
    <property type="project" value="UniProtKB-KW"/>
</dbReference>
<dbReference type="GO" id="GO:0070421">
    <property type="term" value="C:DNA ligase III-XRCC1 complex"/>
    <property type="evidence" value="ECO:0007669"/>
    <property type="project" value="TreeGrafter"/>
</dbReference>
<keyword evidence="11" id="KW-0131">Cell cycle</keyword>
<accession>A0A7L0BHF2</accession>
<evidence type="ECO:0000256" key="7">
    <source>
        <dbReference type="ARBA" id="ARBA00022763"/>
    </source>
</evidence>
<evidence type="ECO:0000256" key="8">
    <source>
        <dbReference type="ARBA" id="ARBA00022840"/>
    </source>
</evidence>
<dbReference type="GO" id="GO:0003910">
    <property type="term" value="F:DNA ligase (ATP) activity"/>
    <property type="evidence" value="ECO:0007669"/>
    <property type="project" value="UniProtKB-EC"/>
</dbReference>
<dbReference type="EMBL" id="VXAF01000076">
    <property type="protein sequence ID" value="NXJ46815.1"/>
    <property type="molecule type" value="Genomic_DNA"/>
</dbReference>
<evidence type="ECO:0000256" key="13">
    <source>
        <dbReference type="RuleBase" id="RU004196"/>
    </source>
</evidence>
<evidence type="ECO:0000256" key="3">
    <source>
        <dbReference type="ARBA" id="ARBA00022618"/>
    </source>
</evidence>
<dbReference type="InterPro" id="IPR012340">
    <property type="entry name" value="NA-bd_OB-fold"/>
</dbReference>
<name>A0A7L0BHF2_9AVES</name>
<comment type="caution">
    <text evidence="15">The sequence shown here is derived from an EMBL/GenBank/DDBJ whole genome shotgun (WGS) entry which is preliminary data.</text>
</comment>
<keyword evidence="10 12" id="KW-0234">DNA repair</keyword>
<feature type="domain" description="ATP-dependent DNA ligase family profile" evidence="14">
    <location>
        <begin position="98"/>
        <end position="242"/>
    </location>
</feature>
<dbReference type="GO" id="GO:0006302">
    <property type="term" value="P:double-strand break repair"/>
    <property type="evidence" value="ECO:0007669"/>
    <property type="project" value="TreeGrafter"/>
</dbReference>
<keyword evidence="16" id="KW-1185">Reference proteome</keyword>
<evidence type="ECO:0000256" key="5">
    <source>
        <dbReference type="ARBA" id="ARBA00022723"/>
    </source>
</evidence>
<dbReference type="PANTHER" id="PTHR45674">
    <property type="entry name" value="DNA LIGASE 1/3 FAMILY MEMBER"/>
    <property type="match status" value="1"/>
</dbReference>
<comment type="catalytic activity">
    <reaction evidence="12">
        <text>ATP + (deoxyribonucleotide)n-3'-hydroxyl + 5'-phospho-(deoxyribonucleotide)m = (deoxyribonucleotide)n+m + AMP + diphosphate.</text>
        <dbReference type="EC" id="6.5.1.1"/>
    </reaction>
</comment>
<dbReference type="InterPro" id="IPR012310">
    <property type="entry name" value="DNA_ligase_ATP-dep_cent"/>
</dbReference>
<organism evidence="15 16">
    <name type="scientific">Spizaetus tyrannus</name>
    <name type="common">black hawk-eagle</name>
    <dbReference type="NCBI Taxonomy" id="252798"/>
    <lineage>
        <taxon>Eukaryota</taxon>
        <taxon>Metazoa</taxon>
        <taxon>Chordata</taxon>
        <taxon>Craniata</taxon>
        <taxon>Vertebrata</taxon>
        <taxon>Euteleostomi</taxon>
        <taxon>Archelosauria</taxon>
        <taxon>Archosauria</taxon>
        <taxon>Dinosauria</taxon>
        <taxon>Saurischia</taxon>
        <taxon>Theropoda</taxon>
        <taxon>Coelurosauria</taxon>
        <taxon>Aves</taxon>
        <taxon>Neognathae</taxon>
        <taxon>Neoaves</taxon>
        <taxon>Telluraves</taxon>
        <taxon>Accipitrimorphae</taxon>
        <taxon>Accipitriformes</taxon>
        <taxon>Accipitridae</taxon>
        <taxon>Accipitrinae</taxon>
        <taxon>Spizaetus</taxon>
    </lineage>
</organism>
<keyword evidence="8 12" id="KW-0067">ATP-binding</keyword>
<dbReference type="AlphaFoldDB" id="A0A7L0BHF2"/>
<proteinExistence type="inferred from homology"/>
<evidence type="ECO:0000256" key="2">
    <source>
        <dbReference type="ARBA" id="ARBA00022598"/>
    </source>
</evidence>
<dbReference type="GO" id="GO:0005524">
    <property type="term" value="F:ATP binding"/>
    <property type="evidence" value="ECO:0007669"/>
    <property type="project" value="UniProtKB-KW"/>
</dbReference>
<sequence>AEACKSIEYAMKKCPNGMYAEIKYDGERVQVHKNGDHFSYFSRSLKPVLPHKVAHFKDFIPQAFPGGQSMILDSEVLLIDNKTGKPLPFGTLGVHKKAAFQDANVCLFVFDCIYFNDISLMDRYSLDVQQREHVWDSPWKNIIWINHDSFHFQKASDLADMITRVIREGLEGLVLKDIKAGLHLLFTGGNYEPGKRHWLKVKKDYLNEGAMADTADLVVLGAFYGQGSKGGMMSIFLMGCYDPKSEKWCTVTKCSGGHDDATLARLQTELDMVKISKDPSKIPRWLKINKIYYPDFIVPDPKVSAV</sequence>
<dbReference type="CDD" id="cd07902">
    <property type="entry name" value="Adenylation_DNA_ligase_III"/>
    <property type="match status" value="1"/>
</dbReference>
<dbReference type="NCBIfam" id="TIGR00574">
    <property type="entry name" value="dnl1"/>
    <property type="match status" value="1"/>
</dbReference>
<gene>
    <name evidence="15" type="primary">Lig3</name>
    <name evidence="15" type="ORF">SPITYR_R04781</name>
</gene>
<dbReference type="Pfam" id="PF04679">
    <property type="entry name" value="DNA_ligase_A_C"/>
    <property type="match status" value="1"/>
</dbReference>
<keyword evidence="3" id="KW-0132">Cell division</keyword>
<keyword evidence="6 12" id="KW-0547">Nucleotide-binding</keyword>
<dbReference type="InterPro" id="IPR012309">
    <property type="entry name" value="DNA_ligase_ATP-dep_C"/>
</dbReference>
<dbReference type="Pfam" id="PF01068">
    <property type="entry name" value="DNA_ligase_A_M"/>
    <property type="match status" value="1"/>
</dbReference>
<dbReference type="FunFam" id="3.30.470.30:FF:000003">
    <property type="entry name" value="DNA ligase"/>
    <property type="match status" value="1"/>
</dbReference>
<feature type="non-terminal residue" evidence="15">
    <location>
        <position position="1"/>
    </location>
</feature>
<keyword evidence="9 12" id="KW-0233">DNA recombination</keyword>
<evidence type="ECO:0000256" key="1">
    <source>
        <dbReference type="ARBA" id="ARBA00007572"/>
    </source>
</evidence>
<dbReference type="InterPro" id="IPR000977">
    <property type="entry name" value="DNA_ligase_ATP-dep"/>
</dbReference>
<evidence type="ECO:0000256" key="6">
    <source>
        <dbReference type="ARBA" id="ARBA00022741"/>
    </source>
</evidence>
<dbReference type="GO" id="GO:0051301">
    <property type="term" value="P:cell division"/>
    <property type="evidence" value="ECO:0007669"/>
    <property type="project" value="UniProtKB-KW"/>
</dbReference>
<dbReference type="GO" id="GO:0071897">
    <property type="term" value="P:DNA biosynthetic process"/>
    <property type="evidence" value="ECO:0007669"/>
    <property type="project" value="InterPro"/>
</dbReference>
<keyword evidence="5" id="KW-0479">Metal-binding</keyword>
<evidence type="ECO:0000259" key="14">
    <source>
        <dbReference type="PROSITE" id="PS50160"/>
    </source>
</evidence>
<dbReference type="PROSITE" id="PS00697">
    <property type="entry name" value="DNA_LIGASE_A1"/>
    <property type="match status" value="1"/>
</dbReference>
<dbReference type="InterPro" id="IPR050191">
    <property type="entry name" value="ATP-dep_DNA_ligase"/>
</dbReference>
<dbReference type="Proteomes" id="UP000519115">
    <property type="component" value="Unassembled WGS sequence"/>
</dbReference>
<keyword evidence="4" id="KW-0235">DNA replication</keyword>
<dbReference type="GO" id="GO:0046872">
    <property type="term" value="F:metal ion binding"/>
    <property type="evidence" value="ECO:0007669"/>
    <property type="project" value="UniProtKB-KW"/>
</dbReference>
<dbReference type="PROSITE" id="PS50160">
    <property type="entry name" value="DNA_LIGASE_A3"/>
    <property type="match status" value="1"/>
</dbReference>
<keyword evidence="2 12" id="KW-0436">Ligase</keyword>
<dbReference type="Gene3D" id="3.30.1490.70">
    <property type="match status" value="1"/>
</dbReference>
<dbReference type="PANTHER" id="PTHR45674:SF9">
    <property type="entry name" value="DNA LIGASE 3"/>
    <property type="match status" value="1"/>
</dbReference>
<keyword evidence="7 12" id="KW-0227">DNA damage</keyword>
<evidence type="ECO:0000256" key="10">
    <source>
        <dbReference type="ARBA" id="ARBA00023204"/>
    </source>
</evidence>
<protein>
    <recommendedName>
        <fullName evidence="12">DNA ligase</fullName>
        <ecNumber evidence="12">6.5.1.1</ecNumber>
    </recommendedName>
</protein>
<dbReference type="Gene3D" id="3.30.470.30">
    <property type="entry name" value="DNA ligase/mRNA capping enzyme"/>
    <property type="match status" value="1"/>
</dbReference>
<dbReference type="EC" id="6.5.1.1" evidence="12"/>
<reference evidence="15 16" key="1">
    <citation type="submission" date="2019-09" db="EMBL/GenBank/DDBJ databases">
        <title>Bird 10,000 Genomes (B10K) Project - Family phase.</title>
        <authorList>
            <person name="Zhang G."/>
        </authorList>
    </citation>
    <scope>NUCLEOTIDE SEQUENCE [LARGE SCALE GENOMIC DNA]</scope>
    <source>
        <strain evidence="15">B10K-DU-007-42</strain>
        <tissue evidence="15">Muscle</tissue>
    </source>
</reference>
<evidence type="ECO:0000256" key="12">
    <source>
        <dbReference type="RuleBase" id="RU000617"/>
    </source>
</evidence>
<dbReference type="Gene3D" id="2.40.50.140">
    <property type="entry name" value="Nucleic acid-binding proteins"/>
    <property type="match status" value="1"/>
</dbReference>
<dbReference type="GO" id="GO:0006273">
    <property type="term" value="P:lagging strand elongation"/>
    <property type="evidence" value="ECO:0007669"/>
    <property type="project" value="TreeGrafter"/>
</dbReference>